<evidence type="ECO:0000256" key="2">
    <source>
        <dbReference type="ARBA" id="ARBA00022692"/>
    </source>
</evidence>
<dbReference type="Proteomes" id="UP000823486">
    <property type="component" value="Unassembled WGS sequence"/>
</dbReference>
<comment type="subcellular location">
    <subcellularLocation>
        <location evidence="1">Membrane</location>
        <topology evidence="1">Multi-pass membrane protein</topology>
    </subcellularLocation>
</comment>
<evidence type="ECO:0000256" key="5">
    <source>
        <dbReference type="SAM" id="Phobius"/>
    </source>
</evidence>
<evidence type="ECO:0000256" key="3">
    <source>
        <dbReference type="ARBA" id="ARBA00022989"/>
    </source>
</evidence>
<keyword evidence="2 5" id="KW-0812">Transmembrane</keyword>
<dbReference type="RefSeq" id="WP_204540630.1">
    <property type="nucleotide sequence ID" value="NZ_JAFBFI010000004.1"/>
</dbReference>
<dbReference type="EMBL" id="JAFBFI010000004">
    <property type="protein sequence ID" value="MBM7692004.1"/>
    <property type="molecule type" value="Genomic_DNA"/>
</dbReference>
<proteinExistence type="predicted"/>
<dbReference type="PANTHER" id="PTHR37306:SF1">
    <property type="entry name" value="COLICIN V PRODUCTION PROTEIN"/>
    <property type="match status" value="1"/>
</dbReference>
<accession>A0ABS2QFS9</accession>
<dbReference type="InterPro" id="IPR003825">
    <property type="entry name" value="Colicin-V_CvpA"/>
</dbReference>
<gene>
    <name evidence="6" type="ORF">JOC77_001414</name>
</gene>
<name>A0ABS2QFS9_9BACI</name>
<feature type="transmembrane region" description="Helical" evidence="5">
    <location>
        <begin position="77"/>
        <end position="98"/>
    </location>
</feature>
<feature type="transmembrane region" description="Helical" evidence="5">
    <location>
        <begin position="119"/>
        <end position="143"/>
    </location>
</feature>
<dbReference type="PANTHER" id="PTHR37306">
    <property type="entry name" value="COLICIN V PRODUCTION PROTEIN"/>
    <property type="match status" value="1"/>
</dbReference>
<sequence>MLDLIIIAVLIMGLLIGLRRGFILQLVHLTGFIVSFISAYIYYDDLAPKIKLWIPFPTLGNTESMKMIFNASGLDEAYYNAIAFAIIFFGVKIVWQLIGAMLDFISHIPILKQLNRMGGAILGFVEVYLILFILLYIAALLPIQTVQGPLNDSFMANAMVKNTPVLSATVKDLWFKYIPM</sequence>
<keyword evidence="4 5" id="KW-0472">Membrane</keyword>
<protein>
    <submittedName>
        <fullName evidence="6">Membrane protein required for colicin V production</fullName>
    </submittedName>
</protein>
<dbReference type="Pfam" id="PF02674">
    <property type="entry name" value="Colicin_V"/>
    <property type="match status" value="1"/>
</dbReference>
<keyword evidence="7" id="KW-1185">Reference proteome</keyword>
<comment type="caution">
    <text evidence="6">The sequence shown here is derived from an EMBL/GenBank/DDBJ whole genome shotgun (WGS) entry which is preliminary data.</text>
</comment>
<feature type="transmembrane region" description="Helical" evidence="5">
    <location>
        <begin position="21"/>
        <end position="43"/>
    </location>
</feature>
<evidence type="ECO:0000256" key="4">
    <source>
        <dbReference type="ARBA" id="ARBA00023136"/>
    </source>
</evidence>
<evidence type="ECO:0000256" key="1">
    <source>
        <dbReference type="ARBA" id="ARBA00004141"/>
    </source>
</evidence>
<keyword evidence="3 5" id="KW-1133">Transmembrane helix</keyword>
<reference evidence="6 7" key="1">
    <citation type="submission" date="2021-01" db="EMBL/GenBank/DDBJ databases">
        <title>Genomic Encyclopedia of Type Strains, Phase IV (KMG-IV): sequencing the most valuable type-strain genomes for metagenomic binning, comparative biology and taxonomic classification.</title>
        <authorList>
            <person name="Goeker M."/>
        </authorList>
    </citation>
    <scope>NUCLEOTIDE SEQUENCE [LARGE SCALE GENOMIC DNA]</scope>
    <source>
        <strain evidence="6 7">DSM 105482</strain>
    </source>
</reference>
<organism evidence="6 7">
    <name type="scientific">Peribacillus deserti</name>
    <dbReference type="NCBI Taxonomy" id="673318"/>
    <lineage>
        <taxon>Bacteria</taxon>
        <taxon>Bacillati</taxon>
        <taxon>Bacillota</taxon>
        <taxon>Bacilli</taxon>
        <taxon>Bacillales</taxon>
        <taxon>Bacillaceae</taxon>
        <taxon>Peribacillus</taxon>
    </lineage>
</organism>
<evidence type="ECO:0000313" key="6">
    <source>
        <dbReference type="EMBL" id="MBM7692004.1"/>
    </source>
</evidence>
<evidence type="ECO:0000313" key="7">
    <source>
        <dbReference type="Proteomes" id="UP000823486"/>
    </source>
</evidence>